<comment type="caution">
    <text evidence="1">The sequence shown here is derived from an EMBL/GenBank/DDBJ whole genome shotgun (WGS) entry which is preliminary data.</text>
</comment>
<accession>A0A699GHY1</accession>
<dbReference type="EMBL" id="BKCJ010000066">
    <property type="protein sequence ID" value="GEU29414.1"/>
    <property type="molecule type" value="Genomic_DNA"/>
</dbReference>
<organism evidence="1">
    <name type="scientific">Tanacetum cinerariifolium</name>
    <name type="common">Dalmatian daisy</name>
    <name type="synonym">Chrysanthemum cinerariifolium</name>
    <dbReference type="NCBI Taxonomy" id="118510"/>
    <lineage>
        <taxon>Eukaryota</taxon>
        <taxon>Viridiplantae</taxon>
        <taxon>Streptophyta</taxon>
        <taxon>Embryophyta</taxon>
        <taxon>Tracheophyta</taxon>
        <taxon>Spermatophyta</taxon>
        <taxon>Magnoliopsida</taxon>
        <taxon>eudicotyledons</taxon>
        <taxon>Gunneridae</taxon>
        <taxon>Pentapetalae</taxon>
        <taxon>asterids</taxon>
        <taxon>campanulids</taxon>
        <taxon>Asterales</taxon>
        <taxon>Asteraceae</taxon>
        <taxon>Asteroideae</taxon>
        <taxon>Anthemideae</taxon>
        <taxon>Anthemidinae</taxon>
        <taxon>Tanacetum</taxon>
    </lineage>
</organism>
<protein>
    <submittedName>
        <fullName evidence="1">Uncharacterized protein</fullName>
    </submittedName>
</protein>
<gene>
    <name evidence="1" type="ORF">Tci_001392</name>
</gene>
<dbReference type="AlphaFoldDB" id="A0A699GHY1"/>
<sequence length="311" mass="36656">MTLPELPNFVSLFHFDQRVSALETKESEFNQTSQFAKVVYLIPGIVDNYIASKLKEEVDVVVQLQSNKLKEKAQAENQEFLNQVDSTMKAIIKDQKNQGHQAHPKAHRLIINHLFKKPEKPPTPDHPWNKRKAIDFRPPQTWISNIAKTSQPPRKFNELPSTPIHFSAYVMNNLKIDNLTQEILKKLNITRLETFRLDIPNMIPYTTYKNPQGIIYQDKFQRNRLMHSDELCKFYDGALSFVKTELHDIASSLEMDYLRKRHWSNLEKKRSRIMIKVIDKLLFERRLMRNLEKFVGGREYGNDLKLLERII</sequence>
<proteinExistence type="predicted"/>
<reference evidence="1" key="1">
    <citation type="journal article" date="2019" name="Sci. Rep.">
        <title>Draft genome of Tanacetum cinerariifolium, the natural source of mosquito coil.</title>
        <authorList>
            <person name="Yamashiro T."/>
            <person name="Shiraishi A."/>
            <person name="Satake H."/>
            <person name="Nakayama K."/>
        </authorList>
    </citation>
    <scope>NUCLEOTIDE SEQUENCE</scope>
</reference>
<evidence type="ECO:0000313" key="1">
    <source>
        <dbReference type="EMBL" id="GEU29414.1"/>
    </source>
</evidence>
<name>A0A699GHY1_TANCI</name>